<evidence type="ECO:0000259" key="2">
    <source>
        <dbReference type="PROSITE" id="PS50975"/>
    </source>
</evidence>
<dbReference type="PANTHER" id="PTHR21621">
    <property type="entry name" value="RIBOSOMAL PROTEIN S6 MODIFICATION PROTEIN"/>
    <property type="match status" value="1"/>
</dbReference>
<dbReference type="SUPFAM" id="SSF56059">
    <property type="entry name" value="Glutathione synthetase ATP-binding domain-like"/>
    <property type="match status" value="1"/>
</dbReference>
<accession>A0A1F8B712</accession>
<sequence>MSKILIIVGGGVKHAEPFVEAGVTLGISVKVSSFAKLEYVTGRDETRVTIDGEDVANYDCIYIRLVGRRYEDVALLVYYARQKGIKLVDSVYQKDGIIRVPLPKSLETKILADAGLPIPRTIFGRMKQIAQKAPNLFGFPFVIKGTMGKQGHAVWAPKDDKELQKLVVEFTLKEREGERLIAQEFIKATQRNRIFVIGGEAIAGITRPTRWRKRFQNKVNGEYPEAVKARLDPIPQEDAEIAIAASQALGIDIGGADIITDITTGKKYILEVNSAPRWASLNKETGINIEEEIIKYLAI</sequence>
<protein>
    <recommendedName>
        <fullName evidence="2">ATP-grasp domain-containing protein</fullName>
    </recommendedName>
</protein>
<evidence type="ECO:0000256" key="1">
    <source>
        <dbReference type="PROSITE-ProRule" id="PRU00409"/>
    </source>
</evidence>
<dbReference type="AlphaFoldDB" id="A0A1F8B712"/>
<dbReference type="GO" id="GO:0018169">
    <property type="term" value="F:ribosomal S6-glutamic acid ligase activity"/>
    <property type="evidence" value="ECO:0007669"/>
    <property type="project" value="TreeGrafter"/>
</dbReference>
<reference evidence="3 4" key="1">
    <citation type="journal article" date="2016" name="Nat. Commun.">
        <title>Thousands of microbial genomes shed light on interconnected biogeochemical processes in an aquifer system.</title>
        <authorList>
            <person name="Anantharaman K."/>
            <person name="Brown C.T."/>
            <person name="Hug L.A."/>
            <person name="Sharon I."/>
            <person name="Castelle C.J."/>
            <person name="Probst A.J."/>
            <person name="Thomas B.C."/>
            <person name="Singh A."/>
            <person name="Wilkins M.J."/>
            <person name="Karaoz U."/>
            <person name="Brodie E.L."/>
            <person name="Williams K.H."/>
            <person name="Hubbard S.S."/>
            <person name="Banfield J.F."/>
        </authorList>
    </citation>
    <scope>NUCLEOTIDE SEQUENCE [LARGE SCALE GENOMIC DNA]</scope>
</reference>
<dbReference type="InterPro" id="IPR013815">
    <property type="entry name" value="ATP_grasp_subdomain_1"/>
</dbReference>
<dbReference type="GO" id="GO:0046872">
    <property type="term" value="F:metal ion binding"/>
    <property type="evidence" value="ECO:0007669"/>
    <property type="project" value="InterPro"/>
</dbReference>
<dbReference type="PANTHER" id="PTHR21621:SF0">
    <property type="entry name" value="BETA-CITRYLGLUTAMATE SYNTHASE B-RELATED"/>
    <property type="match status" value="1"/>
</dbReference>
<dbReference type="PROSITE" id="PS50975">
    <property type="entry name" value="ATP_GRASP"/>
    <property type="match status" value="1"/>
</dbReference>
<evidence type="ECO:0000313" key="4">
    <source>
        <dbReference type="Proteomes" id="UP000179018"/>
    </source>
</evidence>
<dbReference type="EMBL" id="MGHC01000015">
    <property type="protein sequence ID" value="OGM59823.1"/>
    <property type="molecule type" value="Genomic_DNA"/>
</dbReference>
<dbReference type="InterPro" id="IPR013651">
    <property type="entry name" value="ATP-grasp_RimK-type"/>
</dbReference>
<dbReference type="GO" id="GO:0005524">
    <property type="term" value="F:ATP binding"/>
    <property type="evidence" value="ECO:0007669"/>
    <property type="project" value="UniProtKB-UniRule"/>
</dbReference>
<dbReference type="Proteomes" id="UP000179018">
    <property type="component" value="Unassembled WGS sequence"/>
</dbReference>
<feature type="domain" description="ATP-grasp" evidence="2">
    <location>
        <begin position="108"/>
        <end position="298"/>
    </location>
</feature>
<evidence type="ECO:0000313" key="3">
    <source>
        <dbReference type="EMBL" id="OGM59823.1"/>
    </source>
</evidence>
<dbReference type="InterPro" id="IPR011761">
    <property type="entry name" value="ATP-grasp"/>
</dbReference>
<dbReference type="GO" id="GO:0009432">
    <property type="term" value="P:SOS response"/>
    <property type="evidence" value="ECO:0007669"/>
    <property type="project" value="TreeGrafter"/>
</dbReference>
<keyword evidence="1" id="KW-0547">Nucleotide-binding</keyword>
<dbReference type="Gene3D" id="3.30.470.20">
    <property type="entry name" value="ATP-grasp fold, B domain"/>
    <property type="match status" value="1"/>
</dbReference>
<dbReference type="Pfam" id="PF08443">
    <property type="entry name" value="RimK"/>
    <property type="match status" value="1"/>
</dbReference>
<gene>
    <name evidence="3" type="ORF">A3A75_03730</name>
</gene>
<name>A0A1F8B712_9BACT</name>
<dbReference type="GO" id="GO:0005737">
    <property type="term" value="C:cytoplasm"/>
    <property type="evidence" value="ECO:0007669"/>
    <property type="project" value="TreeGrafter"/>
</dbReference>
<dbReference type="STRING" id="1802516.A3A75_03730"/>
<proteinExistence type="predicted"/>
<keyword evidence="1" id="KW-0067">ATP-binding</keyword>
<dbReference type="Gene3D" id="3.30.1490.20">
    <property type="entry name" value="ATP-grasp fold, A domain"/>
    <property type="match status" value="1"/>
</dbReference>
<organism evidence="3 4">
    <name type="scientific">Candidatus Woesebacteria bacterium RIFCSPLOWO2_01_FULL_39_10</name>
    <dbReference type="NCBI Taxonomy" id="1802516"/>
    <lineage>
        <taxon>Bacteria</taxon>
        <taxon>Candidatus Woeseibacteriota</taxon>
    </lineage>
</organism>
<comment type="caution">
    <text evidence="3">The sequence shown here is derived from an EMBL/GenBank/DDBJ whole genome shotgun (WGS) entry which is preliminary data.</text>
</comment>